<dbReference type="PROSITE" id="PS51318">
    <property type="entry name" value="TAT"/>
    <property type="match status" value="1"/>
</dbReference>
<feature type="domain" description="Peptidase M24" evidence="2">
    <location>
        <begin position="195"/>
        <end position="399"/>
    </location>
</feature>
<dbReference type="PANTHER" id="PTHR46112:SF3">
    <property type="entry name" value="AMINOPEPTIDASE YPDF"/>
    <property type="match status" value="1"/>
</dbReference>
<sequence>MKATRRDLFKLGAGLAALPLVSRASFAAGADAPTLASLTGGVQPITVEERKARIKRAQELMEVAGIDALVIEPGAAMLYFSGIRWWRSERLTALVIPAKGEIGVVTPFFEEPSVRQSLTFGDDVRPWHEHENPFKRVAQILADRGLTTGRIGLEGTVRYFVADGLKKAASGFEIVSGEAVTRGCRMIKSPAEIALLHKANEITLAAYRHVWPQVKAGMTPADIGAMMHQAQKALGGSDTWALVLVGEASAYPHGSEAPQVVKDGEIVLMDCGCAVEGYQSDISRTFVFGTPTSDQREVYARVRKGQDVAFKAAQLGAPAGSIDDAVRAYYESLGYGPGYKTPGLSHRTGHGIGMEGHESPNFVHSEAMPLAPGMCFSNEPGIYSFGKFGVRLEDCLHMTADGPVWFTVPPESLDEPFGALGPI</sequence>
<dbReference type="InterPro" id="IPR006311">
    <property type="entry name" value="TAT_signal"/>
</dbReference>
<gene>
    <name evidence="4" type="ORF">PH603_03515</name>
</gene>
<dbReference type="InterPro" id="IPR029149">
    <property type="entry name" value="Creatin/AminoP/Spt16_N"/>
</dbReference>
<protein>
    <submittedName>
        <fullName evidence="4">Xaa-Pro peptidase family protein</fullName>
    </submittedName>
</protein>
<dbReference type="AlphaFoldDB" id="A0AAF0BMQ9"/>
<feature type="chain" id="PRO_5042293607" evidence="1">
    <location>
        <begin position="28"/>
        <end position="423"/>
    </location>
</feature>
<dbReference type="RefSeq" id="WP_289504553.1">
    <property type="nucleotide sequence ID" value="NZ_CP116805.1"/>
</dbReference>
<dbReference type="Pfam" id="PF01321">
    <property type="entry name" value="Creatinase_N"/>
    <property type="match status" value="1"/>
</dbReference>
<accession>A0AAF0BMQ9</accession>
<proteinExistence type="predicted"/>
<dbReference type="SUPFAM" id="SSF55920">
    <property type="entry name" value="Creatinase/aminopeptidase"/>
    <property type="match status" value="1"/>
</dbReference>
<dbReference type="InterPro" id="IPR036005">
    <property type="entry name" value="Creatinase/aminopeptidase-like"/>
</dbReference>
<dbReference type="Pfam" id="PF00557">
    <property type="entry name" value="Peptidase_M24"/>
    <property type="match status" value="1"/>
</dbReference>
<evidence type="ECO:0000256" key="1">
    <source>
        <dbReference type="SAM" id="SignalP"/>
    </source>
</evidence>
<dbReference type="SUPFAM" id="SSF53092">
    <property type="entry name" value="Creatinase/prolidase N-terminal domain"/>
    <property type="match status" value="1"/>
</dbReference>
<keyword evidence="1" id="KW-0732">Signal</keyword>
<dbReference type="PANTHER" id="PTHR46112">
    <property type="entry name" value="AMINOPEPTIDASE"/>
    <property type="match status" value="1"/>
</dbReference>
<evidence type="ECO:0000313" key="5">
    <source>
        <dbReference type="Proteomes" id="UP001217500"/>
    </source>
</evidence>
<evidence type="ECO:0000259" key="2">
    <source>
        <dbReference type="Pfam" id="PF00557"/>
    </source>
</evidence>
<dbReference type="KEGG" id="gso:PH603_03515"/>
<dbReference type="Proteomes" id="UP001217500">
    <property type="component" value="Chromosome"/>
</dbReference>
<dbReference type="InterPro" id="IPR050659">
    <property type="entry name" value="Peptidase_M24B"/>
</dbReference>
<feature type="domain" description="Creatinase N-terminal" evidence="3">
    <location>
        <begin position="53"/>
        <end position="187"/>
    </location>
</feature>
<evidence type="ECO:0000313" key="4">
    <source>
        <dbReference type="EMBL" id="WCL54826.1"/>
    </source>
</evidence>
<evidence type="ECO:0000259" key="3">
    <source>
        <dbReference type="Pfam" id="PF01321"/>
    </source>
</evidence>
<dbReference type="EMBL" id="CP116805">
    <property type="protein sequence ID" value="WCL54826.1"/>
    <property type="molecule type" value="Genomic_DNA"/>
</dbReference>
<dbReference type="InterPro" id="IPR000587">
    <property type="entry name" value="Creatinase_N"/>
</dbReference>
<feature type="signal peptide" evidence="1">
    <location>
        <begin position="1"/>
        <end position="27"/>
    </location>
</feature>
<dbReference type="Gene3D" id="3.90.230.10">
    <property type="entry name" value="Creatinase/methionine aminopeptidase superfamily"/>
    <property type="match status" value="1"/>
</dbReference>
<name>A0AAF0BMQ9_9PROT</name>
<dbReference type="InterPro" id="IPR000994">
    <property type="entry name" value="Pept_M24"/>
</dbReference>
<dbReference type="Gene3D" id="3.40.350.10">
    <property type="entry name" value="Creatinase/prolidase N-terminal domain"/>
    <property type="match status" value="1"/>
</dbReference>
<reference evidence="4" key="1">
    <citation type="submission" date="2023-01" db="EMBL/GenBank/DDBJ databases">
        <title>The genome sequence of Kordiimonadaceae bacterium 6D33.</title>
        <authorList>
            <person name="Liu Y."/>
        </authorList>
    </citation>
    <scope>NUCLEOTIDE SEQUENCE</scope>
    <source>
        <strain evidence="4">6D33</strain>
    </source>
</reference>
<keyword evidence="5" id="KW-1185">Reference proteome</keyword>
<organism evidence="4 5">
    <name type="scientific">Gimibacter soli</name>
    <dbReference type="NCBI Taxonomy" id="3024400"/>
    <lineage>
        <taxon>Bacteria</taxon>
        <taxon>Pseudomonadati</taxon>
        <taxon>Pseudomonadota</taxon>
        <taxon>Alphaproteobacteria</taxon>
        <taxon>Kordiimonadales</taxon>
        <taxon>Temperatibacteraceae</taxon>
        <taxon>Gimibacter</taxon>
    </lineage>
</organism>